<evidence type="ECO:0000256" key="7">
    <source>
        <dbReference type="ARBA" id="ARBA00022989"/>
    </source>
</evidence>
<evidence type="ECO:0000256" key="10">
    <source>
        <dbReference type="ARBA" id="ARBA00030775"/>
    </source>
</evidence>
<dbReference type="Pfam" id="PF12019">
    <property type="entry name" value="GspH"/>
    <property type="match status" value="1"/>
</dbReference>
<evidence type="ECO:0000256" key="9">
    <source>
        <dbReference type="ARBA" id="ARBA00025772"/>
    </source>
</evidence>
<dbReference type="Proteomes" id="UP001472978">
    <property type="component" value="Unassembled WGS sequence"/>
</dbReference>
<dbReference type="RefSeq" id="WP_349759203.1">
    <property type="nucleotide sequence ID" value="NZ_JBEGCI010000012.1"/>
</dbReference>
<keyword evidence="14" id="KW-1185">Reference proteome</keyword>
<feature type="domain" description="General secretion pathway GspH" evidence="12">
    <location>
        <begin position="48"/>
        <end position="154"/>
    </location>
</feature>
<dbReference type="EMBL" id="JBEGCI010000012">
    <property type="protein sequence ID" value="MEQ6889689.1"/>
    <property type="molecule type" value="Genomic_DNA"/>
</dbReference>
<dbReference type="Pfam" id="PF07963">
    <property type="entry name" value="N_methyl"/>
    <property type="match status" value="1"/>
</dbReference>
<evidence type="ECO:0000259" key="12">
    <source>
        <dbReference type="Pfam" id="PF12019"/>
    </source>
</evidence>
<dbReference type="InterPro" id="IPR045584">
    <property type="entry name" value="Pilin-like"/>
</dbReference>
<evidence type="ECO:0000313" key="14">
    <source>
        <dbReference type="Proteomes" id="UP001472978"/>
    </source>
</evidence>
<comment type="similarity">
    <text evidence="9">Belongs to the GSP H family.</text>
</comment>
<organism evidence="13 14">
    <name type="scientific">Halomonas pelophila</name>
    <dbReference type="NCBI Taxonomy" id="3151122"/>
    <lineage>
        <taxon>Bacteria</taxon>
        <taxon>Pseudomonadati</taxon>
        <taxon>Pseudomonadota</taxon>
        <taxon>Gammaproteobacteria</taxon>
        <taxon>Oceanospirillales</taxon>
        <taxon>Halomonadaceae</taxon>
        <taxon>Halomonas</taxon>
    </lineage>
</organism>
<protein>
    <recommendedName>
        <fullName evidence="2">Type II secretion system protein H</fullName>
    </recommendedName>
    <alternativeName>
        <fullName evidence="10">General secretion pathway protein H</fullName>
    </alternativeName>
</protein>
<evidence type="ECO:0000256" key="5">
    <source>
        <dbReference type="ARBA" id="ARBA00022519"/>
    </source>
</evidence>
<sequence length="164" mass="17049">MAAGNNKHSGFTLIELLVTIAVAVILATIAVPSFQSMIATNRLAADYNAMLAGLNYARSEAVAHREKVTAVLSQVVGGGWRLEVKLDDGSGLGSIDCSDPMDAKCLQVRDKSSSPVSIDSSNVVTFTSLGRLAGIACKKIDVSHDGKTESIRVGLAGKIGNDCA</sequence>
<evidence type="ECO:0000256" key="8">
    <source>
        <dbReference type="ARBA" id="ARBA00023136"/>
    </source>
</evidence>
<keyword evidence="8 11" id="KW-0472">Membrane</keyword>
<gene>
    <name evidence="13" type="ORF">ABE957_13500</name>
</gene>
<keyword evidence="3" id="KW-1003">Cell membrane</keyword>
<feature type="transmembrane region" description="Helical" evidence="11">
    <location>
        <begin position="12"/>
        <end position="34"/>
    </location>
</feature>
<dbReference type="SUPFAM" id="SSF54523">
    <property type="entry name" value="Pili subunits"/>
    <property type="match status" value="1"/>
</dbReference>
<dbReference type="PROSITE" id="PS00409">
    <property type="entry name" value="PROKAR_NTER_METHYL"/>
    <property type="match status" value="1"/>
</dbReference>
<comment type="subcellular location">
    <subcellularLocation>
        <location evidence="1">Cell inner membrane</location>
        <topology evidence="1">Single-pass membrane protein</topology>
    </subcellularLocation>
</comment>
<dbReference type="NCBIfam" id="TIGR02532">
    <property type="entry name" value="IV_pilin_GFxxxE"/>
    <property type="match status" value="1"/>
</dbReference>
<keyword evidence="4" id="KW-0488">Methylation</keyword>
<reference evidence="13 14" key="1">
    <citation type="submission" date="2024-05" db="EMBL/GenBank/DDBJ databases">
        <title>Halomonas sp. CS7 16S ribosomal RNA gene Genome sequencing and assembly.</title>
        <authorList>
            <person name="Yook S."/>
        </authorList>
    </citation>
    <scope>NUCLEOTIDE SEQUENCE [LARGE SCALE GENOMIC DNA]</scope>
    <source>
        <strain evidence="13 14">CS7</strain>
    </source>
</reference>
<evidence type="ECO:0000256" key="4">
    <source>
        <dbReference type="ARBA" id="ARBA00022481"/>
    </source>
</evidence>
<evidence type="ECO:0000256" key="1">
    <source>
        <dbReference type="ARBA" id="ARBA00004377"/>
    </source>
</evidence>
<comment type="caution">
    <text evidence="13">The sequence shown here is derived from an EMBL/GenBank/DDBJ whole genome shotgun (WGS) entry which is preliminary data.</text>
</comment>
<dbReference type="InterPro" id="IPR022346">
    <property type="entry name" value="T2SS_GspH"/>
</dbReference>
<evidence type="ECO:0000256" key="2">
    <source>
        <dbReference type="ARBA" id="ARBA00021549"/>
    </source>
</evidence>
<accession>A0ABV1N7I2</accession>
<name>A0ABV1N7I2_9GAMM</name>
<evidence type="ECO:0000313" key="13">
    <source>
        <dbReference type="EMBL" id="MEQ6889689.1"/>
    </source>
</evidence>
<evidence type="ECO:0000256" key="6">
    <source>
        <dbReference type="ARBA" id="ARBA00022692"/>
    </source>
</evidence>
<evidence type="ECO:0000256" key="11">
    <source>
        <dbReference type="SAM" id="Phobius"/>
    </source>
</evidence>
<evidence type="ECO:0000256" key="3">
    <source>
        <dbReference type="ARBA" id="ARBA00022475"/>
    </source>
</evidence>
<dbReference type="Gene3D" id="3.30.700.10">
    <property type="entry name" value="Glycoprotein, Type 4 Pilin"/>
    <property type="match status" value="1"/>
</dbReference>
<keyword evidence="7 11" id="KW-1133">Transmembrane helix</keyword>
<proteinExistence type="inferred from homology"/>
<dbReference type="InterPro" id="IPR012902">
    <property type="entry name" value="N_methyl_site"/>
</dbReference>
<keyword evidence="5" id="KW-0997">Cell inner membrane</keyword>
<keyword evidence="6 11" id="KW-0812">Transmembrane</keyword>